<keyword evidence="2" id="KW-0238">DNA-binding</keyword>
<dbReference type="SMART" id="SM00422">
    <property type="entry name" value="HTH_MERR"/>
    <property type="match status" value="1"/>
</dbReference>
<dbReference type="InterPro" id="IPR047057">
    <property type="entry name" value="MerR_fam"/>
</dbReference>
<protein>
    <submittedName>
        <fullName evidence="7">MerR family transcriptional regulator</fullName>
    </submittedName>
</protein>
<evidence type="ECO:0000256" key="2">
    <source>
        <dbReference type="ARBA" id="ARBA00023125"/>
    </source>
</evidence>
<keyword evidence="5" id="KW-0175">Coiled coil</keyword>
<dbReference type="CDD" id="cd01106">
    <property type="entry name" value="HTH_TipAL-Mta"/>
    <property type="match status" value="1"/>
</dbReference>
<gene>
    <name evidence="7" type="ORF">ACFOLH_01440</name>
</gene>
<evidence type="ECO:0000313" key="8">
    <source>
        <dbReference type="Proteomes" id="UP001595685"/>
    </source>
</evidence>
<dbReference type="InterPro" id="IPR036244">
    <property type="entry name" value="TipA-like_antibiotic-bd"/>
</dbReference>
<evidence type="ECO:0000313" key="7">
    <source>
        <dbReference type="EMBL" id="MFC3686999.1"/>
    </source>
</evidence>
<dbReference type="PRINTS" id="PR00040">
    <property type="entry name" value="HTHMERR"/>
</dbReference>
<keyword evidence="3" id="KW-0010">Activator</keyword>
<dbReference type="PANTHER" id="PTHR30204:SF90">
    <property type="entry name" value="HTH-TYPE TRANSCRIPTIONAL ACTIVATOR MTA"/>
    <property type="match status" value="1"/>
</dbReference>
<dbReference type="Pfam" id="PF07739">
    <property type="entry name" value="TipAS"/>
    <property type="match status" value="1"/>
</dbReference>
<accession>A0ABV7WB50</accession>
<dbReference type="SUPFAM" id="SSF46955">
    <property type="entry name" value="Putative DNA-binding domain"/>
    <property type="match status" value="1"/>
</dbReference>
<sequence length="266" mass="29612">MRRTAVVERAQQTWTVGPAAEAVGTTVRALHHYDALGLVVPSGRTDAGYRVYTGADLDRLRHVLVHRELGFALDDVAALLDGDPDDRARLVREQLARVTDRIDRLQQVRAALETEMEATMSGTELTQAEKRELFGSTWVENEEEYAAEAEERWGDTDAWRQSRERTSRYTKADWAEVAAEADGINARFVALLQAGEPADGDAARAVAEEHRQHISRRFYDCGPEMHAGIGRMYVEDPRFTATYEAMAPGLAQFVCDAFQANAAGRS</sequence>
<dbReference type="EMBL" id="JBHRWW010000001">
    <property type="protein sequence ID" value="MFC3686999.1"/>
    <property type="molecule type" value="Genomic_DNA"/>
</dbReference>
<dbReference type="PANTHER" id="PTHR30204">
    <property type="entry name" value="REDOX-CYCLING DRUG-SENSING TRANSCRIPTIONAL ACTIVATOR SOXR"/>
    <property type="match status" value="1"/>
</dbReference>
<feature type="coiled-coil region" evidence="5">
    <location>
        <begin position="88"/>
        <end position="115"/>
    </location>
</feature>
<proteinExistence type="predicted"/>
<dbReference type="PROSITE" id="PS50937">
    <property type="entry name" value="HTH_MERR_2"/>
    <property type="match status" value="1"/>
</dbReference>
<dbReference type="SUPFAM" id="SSF89082">
    <property type="entry name" value="Antibiotic binding domain of TipA-like multidrug resistance regulators"/>
    <property type="match status" value="1"/>
</dbReference>
<evidence type="ECO:0000256" key="5">
    <source>
        <dbReference type="SAM" id="Coils"/>
    </source>
</evidence>
<evidence type="ECO:0000259" key="6">
    <source>
        <dbReference type="PROSITE" id="PS50937"/>
    </source>
</evidence>
<dbReference type="Proteomes" id="UP001595685">
    <property type="component" value="Unassembled WGS sequence"/>
</dbReference>
<name>A0ABV7WB50_9MICO</name>
<dbReference type="InterPro" id="IPR009061">
    <property type="entry name" value="DNA-bd_dom_put_sf"/>
</dbReference>
<organism evidence="7 8">
    <name type="scientific">Aquipuribacter hungaricus</name>
    <dbReference type="NCBI Taxonomy" id="545624"/>
    <lineage>
        <taxon>Bacteria</taxon>
        <taxon>Bacillati</taxon>
        <taxon>Actinomycetota</taxon>
        <taxon>Actinomycetes</taxon>
        <taxon>Micrococcales</taxon>
        <taxon>Intrasporangiaceae</taxon>
        <taxon>Aquipuribacter</taxon>
    </lineage>
</organism>
<evidence type="ECO:0000256" key="4">
    <source>
        <dbReference type="ARBA" id="ARBA00023163"/>
    </source>
</evidence>
<evidence type="ECO:0000256" key="1">
    <source>
        <dbReference type="ARBA" id="ARBA00023015"/>
    </source>
</evidence>
<keyword evidence="8" id="KW-1185">Reference proteome</keyword>
<dbReference type="InterPro" id="IPR000551">
    <property type="entry name" value="MerR-type_HTH_dom"/>
</dbReference>
<evidence type="ECO:0000256" key="3">
    <source>
        <dbReference type="ARBA" id="ARBA00023159"/>
    </source>
</evidence>
<keyword evidence="1" id="KW-0805">Transcription regulation</keyword>
<reference evidence="8" key="1">
    <citation type="journal article" date="2019" name="Int. J. Syst. Evol. Microbiol.">
        <title>The Global Catalogue of Microorganisms (GCM) 10K type strain sequencing project: providing services to taxonomists for standard genome sequencing and annotation.</title>
        <authorList>
            <consortium name="The Broad Institute Genomics Platform"/>
            <consortium name="The Broad Institute Genome Sequencing Center for Infectious Disease"/>
            <person name="Wu L."/>
            <person name="Ma J."/>
        </authorList>
    </citation>
    <scope>NUCLEOTIDE SEQUENCE [LARGE SCALE GENOMIC DNA]</scope>
    <source>
        <strain evidence="8">NCAIM B.02333</strain>
    </source>
</reference>
<dbReference type="Gene3D" id="1.10.1660.10">
    <property type="match status" value="1"/>
</dbReference>
<feature type="domain" description="HTH merR-type" evidence="6">
    <location>
        <begin position="13"/>
        <end position="82"/>
    </location>
</feature>
<comment type="caution">
    <text evidence="7">The sequence shown here is derived from an EMBL/GenBank/DDBJ whole genome shotgun (WGS) entry which is preliminary data.</text>
</comment>
<dbReference type="Pfam" id="PF13411">
    <property type="entry name" value="MerR_1"/>
    <property type="match status" value="1"/>
</dbReference>
<dbReference type="Gene3D" id="1.10.490.50">
    <property type="entry name" value="Antibiotic binding domain of TipA-like multidrug resistance regulators"/>
    <property type="match status" value="1"/>
</dbReference>
<dbReference type="RefSeq" id="WP_340295474.1">
    <property type="nucleotide sequence ID" value="NZ_JBBEOI010000245.1"/>
</dbReference>
<keyword evidence="4" id="KW-0804">Transcription</keyword>
<dbReference type="InterPro" id="IPR012925">
    <property type="entry name" value="TipAS_dom"/>
</dbReference>